<sequence>MTKIETRTVTSADGTQIWAERTGDFTQPAIVFLPGFGFSSTAFEKQFSDTKLQENLHLVRYVCRGHARSDQPTRDNAYTSNCMAEDFKAVCEALQITHPVLAGWYVVHSI</sequence>
<proteinExistence type="predicted"/>
<evidence type="ECO:0000313" key="1">
    <source>
        <dbReference type="EMBL" id="KAJ5108056.1"/>
    </source>
</evidence>
<name>A0A9W9FWZ0_9EURO</name>
<accession>A0A9W9FWZ0</accession>
<dbReference type="AlphaFoldDB" id="A0A9W9FWZ0"/>
<gene>
    <name evidence="1" type="ORF">N7456_004731</name>
</gene>
<dbReference type="Proteomes" id="UP001149165">
    <property type="component" value="Unassembled WGS sequence"/>
</dbReference>
<organism evidence="1 2">
    <name type="scientific">Penicillium angulare</name>
    <dbReference type="NCBI Taxonomy" id="116970"/>
    <lineage>
        <taxon>Eukaryota</taxon>
        <taxon>Fungi</taxon>
        <taxon>Dikarya</taxon>
        <taxon>Ascomycota</taxon>
        <taxon>Pezizomycotina</taxon>
        <taxon>Eurotiomycetes</taxon>
        <taxon>Eurotiomycetidae</taxon>
        <taxon>Eurotiales</taxon>
        <taxon>Aspergillaceae</taxon>
        <taxon>Penicillium</taxon>
    </lineage>
</organism>
<dbReference type="GO" id="GO:0072330">
    <property type="term" value="P:monocarboxylic acid biosynthetic process"/>
    <property type="evidence" value="ECO:0007669"/>
    <property type="project" value="UniProtKB-ARBA"/>
</dbReference>
<dbReference type="SUPFAM" id="SSF53474">
    <property type="entry name" value="alpha/beta-Hydrolases"/>
    <property type="match status" value="1"/>
</dbReference>
<dbReference type="InterPro" id="IPR029058">
    <property type="entry name" value="AB_hydrolase_fold"/>
</dbReference>
<dbReference type="Gene3D" id="3.40.50.1820">
    <property type="entry name" value="alpha/beta hydrolase"/>
    <property type="match status" value="1"/>
</dbReference>
<dbReference type="GO" id="GO:0017000">
    <property type="term" value="P:antibiotic biosynthetic process"/>
    <property type="evidence" value="ECO:0007669"/>
    <property type="project" value="UniProtKB-ARBA"/>
</dbReference>
<dbReference type="GO" id="GO:0016787">
    <property type="term" value="F:hydrolase activity"/>
    <property type="evidence" value="ECO:0007669"/>
    <property type="project" value="UniProtKB-KW"/>
</dbReference>
<keyword evidence="2" id="KW-1185">Reference proteome</keyword>
<reference evidence="1" key="1">
    <citation type="submission" date="2022-11" db="EMBL/GenBank/DDBJ databases">
        <authorList>
            <person name="Petersen C."/>
        </authorList>
    </citation>
    <scope>NUCLEOTIDE SEQUENCE</scope>
    <source>
        <strain evidence="1">IBT 30069</strain>
    </source>
</reference>
<protein>
    <submittedName>
        <fullName evidence="1">Alpha/Beta hydrolase protein</fullName>
    </submittedName>
</protein>
<dbReference type="OrthoDB" id="4540663at2759"/>
<reference evidence="1" key="2">
    <citation type="journal article" date="2023" name="IMA Fungus">
        <title>Comparative genomic study of the Penicillium genus elucidates a diverse pangenome and 15 lateral gene transfer events.</title>
        <authorList>
            <person name="Petersen C."/>
            <person name="Sorensen T."/>
            <person name="Nielsen M.R."/>
            <person name="Sondergaard T.E."/>
            <person name="Sorensen J.L."/>
            <person name="Fitzpatrick D.A."/>
            <person name="Frisvad J.C."/>
            <person name="Nielsen K.L."/>
        </authorList>
    </citation>
    <scope>NUCLEOTIDE SEQUENCE</scope>
    <source>
        <strain evidence="1">IBT 30069</strain>
    </source>
</reference>
<comment type="caution">
    <text evidence="1">The sequence shown here is derived from an EMBL/GenBank/DDBJ whole genome shotgun (WGS) entry which is preliminary data.</text>
</comment>
<evidence type="ECO:0000313" key="2">
    <source>
        <dbReference type="Proteomes" id="UP001149165"/>
    </source>
</evidence>
<dbReference type="EMBL" id="JAPQKH010000003">
    <property type="protein sequence ID" value="KAJ5108056.1"/>
    <property type="molecule type" value="Genomic_DNA"/>
</dbReference>
<keyword evidence="1" id="KW-0378">Hydrolase</keyword>